<organism evidence="7 8">
    <name type="scientific">Phytohabitans houttuyneae</name>
    <dbReference type="NCBI Taxonomy" id="1076126"/>
    <lineage>
        <taxon>Bacteria</taxon>
        <taxon>Bacillati</taxon>
        <taxon>Actinomycetota</taxon>
        <taxon>Actinomycetes</taxon>
        <taxon>Micromonosporales</taxon>
        <taxon>Micromonosporaceae</taxon>
    </lineage>
</organism>
<evidence type="ECO:0000313" key="8">
    <source>
        <dbReference type="Proteomes" id="UP000482800"/>
    </source>
</evidence>
<evidence type="ECO:0000256" key="4">
    <source>
        <dbReference type="ARBA" id="ARBA00022827"/>
    </source>
</evidence>
<reference evidence="7 8" key="1">
    <citation type="submission" date="2020-03" db="EMBL/GenBank/DDBJ databases">
        <title>Whole genome shotgun sequence of Phytohabitans houttuyneae NBRC 108639.</title>
        <authorList>
            <person name="Komaki H."/>
            <person name="Tamura T."/>
        </authorList>
    </citation>
    <scope>NUCLEOTIDE SEQUENCE [LARGE SCALE GENOMIC DNA]</scope>
    <source>
        <strain evidence="7 8">NBRC 108639</strain>
    </source>
</reference>
<dbReference type="InterPro" id="IPR016167">
    <property type="entry name" value="FAD-bd_PCMH_sub1"/>
</dbReference>
<evidence type="ECO:0000256" key="2">
    <source>
        <dbReference type="ARBA" id="ARBA00005466"/>
    </source>
</evidence>
<keyword evidence="4" id="KW-0274">FAD</keyword>
<proteinExistence type="inferred from homology"/>
<dbReference type="InterPro" id="IPR016169">
    <property type="entry name" value="FAD-bd_PCMH_sub2"/>
</dbReference>
<evidence type="ECO:0000256" key="3">
    <source>
        <dbReference type="ARBA" id="ARBA00022630"/>
    </source>
</evidence>
<dbReference type="Gene3D" id="3.30.43.10">
    <property type="entry name" value="Uridine Diphospho-n-acetylenolpyruvylglucosamine Reductase, domain 2"/>
    <property type="match status" value="1"/>
</dbReference>
<dbReference type="AlphaFoldDB" id="A0A6V8K0X7"/>
<evidence type="ECO:0000256" key="5">
    <source>
        <dbReference type="ARBA" id="ARBA00023002"/>
    </source>
</evidence>
<keyword evidence="3" id="KW-0285">Flavoprotein</keyword>
<dbReference type="GO" id="GO:0016491">
    <property type="term" value="F:oxidoreductase activity"/>
    <property type="evidence" value="ECO:0007669"/>
    <property type="project" value="UniProtKB-KW"/>
</dbReference>
<keyword evidence="5" id="KW-0560">Oxidoreductase</keyword>
<name>A0A6V8K0X7_9ACTN</name>
<gene>
    <name evidence="7" type="ORF">Phou_001910</name>
</gene>
<dbReference type="InterPro" id="IPR012951">
    <property type="entry name" value="BBE"/>
</dbReference>
<dbReference type="Pfam" id="PF01565">
    <property type="entry name" value="FAD_binding_4"/>
    <property type="match status" value="1"/>
</dbReference>
<dbReference type="Gene3D" id="3.30.465.10">
    <property type="match status" value="1"/>
</dbReference>
<sequence length="456" mass="48537">MPLHTLAGMRSFGGPVFRQGDDGYDAERTGFNLTIDHRPEVVVGATGPEDVIAAVELAASRGLAVGVLATGHGPSVAADGQVLINMRRMDEVRVDPAARTAWAGGGARWSHVIPQTAPHGLAPLNGSSVNVGVAGYTLGGGVGPLGRQFGYAADRVRRIDLVTADGRLRHVTAESEPELFWAVRGGKGNFGVVVGLEFDLVEVSRLYGGGLFFPAEAAADVLHAYRRWAPTAPEEMSTSVLLIDFPPIPQVPEVFRGRYLVNVRFAYTGTVEEGERLVAPLREVATPVLDTLGEVPYAEVGGIYNDPTDPMPAYDSSLSLRTLDEGAVDAILAQAGPDSGSPLIVELRQLGGAYSRPPAVPSAVGGRDTAYTLFATCVLPPGGEDGVRAVHDRLHEAMRPWDSGTLTYNFCGPRDAAPDRVKLAFTPEDWERLVKVKAAYDPDNMFRVNLNIPPAA</sequence>
<comment type="cofactor">
    <cofactor evidence="1">
        <name>FAD</name>
        <dbReference type="ChEBI" id="CHEBI:57692"/>
    </cofactor>
</comment>
<evidence type="ECO:0000259" key="6">
    <source>
        <dbReference type="PROSITE" id="PS51387"/>
    </source>
</evidence>
<dbReference type="PANTHER" id="PTHR42973">
    <property type="entry name" value="BINDING OXIDOREDUCTASE, PUTATIVE (AFU_ORTHOLOGUE AFUA_1G17690)-RELATED"/>
    <property type="match status" value="1"/>
</dbReference>
<accession>A0A6V8K0X7</accession>
<dbReference type="Pfam" id="PF08031">
    <property type="entry name" value="BBE"/>
    <property type="match status" value="1"/>
</dbReference>
<dbReference type="EMBL" id="BLPF01000001">
    <property type="protein sequence ID" value="GFJ76011.1"/>
    <property type="molecule type" value="Genomic_DNA"/>
</dbReference>
<dbReference type="GO" id="GO:0071949">
    <property type="term" value="F:FAD binding"/>
    <property type="evidence" value="ECO:0007669"/>
    <property type="project" value="InterPro"/>
</dbReference>
<dbReference type="InterPro" id="IPR036318">
    <property type="entry name" value="FAD-bd_PCMH-like_sf"/>
</dbReference>
<keyword evidence="8" id="KW-1185">Reference proteome</keyword>
<dbReference type="PANTHER" id="PTHR42973:SF39">
    <property type="entry name" value="FAD-BINDING PCMH-TYPE DOMAIN-CONTAINING PROTEIN"/>
    <property type="match status" value="1"/>
</dbReference>
<protein>
    <submittedName>
        <fullName evidence="7">FAD-linked oxidase</fullName>
    </submittedName>
</protein>
<dbReference type="InterPro" id="IPR006094">
    <property type="entry name" value="Oxid_FAD_bind_N"/>
</dbReference>
<dbReference type="InterPro" id="IPR016166">
    <property type="entry name" value="FAD-bd_PCMH"/>
</dbReference>
<dbReference type="Gene3D" id="3.40.462.20">
    <property type="match status" value="1"/>
</dbReference>
<dbReference type="Proteomes" id="UP000482800">
    <property type="component" value="Unassembled WGS sequence"/>
</dbReference>
<dbReference type="InterPro" id="IPR050416">
    <property type="entry name" value="FAD-linked_Oxidoreductase"/>
</dbReference>
<comment type="caution">
    <text evidence="7">The sequence shown here is derived from an EMBL/GenBank/DDBJ whole genome shotgun (WGS) entry which is preliminary data.</text>
</comment>
<comment type="similarity">
    <text evidence="2">Belongs to the oxygen-dependent FAD-linked oxidoreductase family.</text>
</comment>
<reference evidence="7 8" key="2">
    <citation type="submission" date="2020-03" db="EMBL/GenBank/DDBJ databases">
        <authorList>
            <person name="Ichikawa N."/>
            <person name="Kimura A."/>
            <person name="Kitahashi Y."/>
            <person name="Uohara A."/>
        </authorList>
    </citation>
    <scope>NUCLEOTIDE SEQUENCE [LARGE SCALE GENOMIC DNA]</scope>
    <source>
        <strain evidence="7 8">NBRC 108639</strain>
    </source>
</reference>
<evidence type="ECO:0000256" key="1">
    <source>
        <dbReference type="ARBA" id="ARBA00001974"/>
    </source>
</evidence>
<evidence type="ECO:0000313" key="7">
    <source>
        <dbReference type="EMBL" id="GFJ76011.1"/>
    </source>
</evidence>
<dbReference type="InterPro" id="IPR006093">
    <property type="entry name" value="Oxy_OxRdtase_FAD_BS"/>
</dbReference>
<dbReference type="PROSITE" id="PS00862">
    <property type="entry name" value="OX2_COVAL_FAD"/>
    <property type="match status" value="1"/>
</dbReference>
<feature type="domain" description="FAD-binding PCMH-type" evidence="6">
    <location>
        <begin position="35"/>
        <end position="203"/>
    </location>
</feature>
<dbReference type="PROSITE" id="PS51387">
    <property type="entry name" value="FAD_PCMH"/>
    <property type="match status" value="1"/>
</dbReference>
<dbReference type="SUPFAM" id="SSF56176">
    <property type="entry name" value="FAD-binding/transporter-associated domain-like"/>
    <property type="match status" value="1"/>
</dbReference>